<accession>A0AA39ILJ0</accession>
<evidence type="ECO:0000256" key="1">
    <source>
        <dbReference type="SAM" id="MobiDB-lite"/>
    </source>
</evidence>
<sequence>MSAEHNVFLQEGEEVPPDSHSDVIAGTAYSRSFVLQCLIDMSKGDVDVESEGVVLTDRMEIFKEMLKTSAEVRLYVLSIDDILITMEDMVEYEGISASVGEVLKAIADCEQCNELVLSNSDRVFAICVRLFESLRLREVCSAIQCLESVLGKPNLAFGLDWIRWFADEATQGRLNFAIHNAPLELGLAEAILQILQILLEVAVEMREAYSEFFLNLKPLELPSEDAVIHFLNCVLLLDLDPNFSADLMDYLADVQKKRRSSSEALIASVDRLVARINFSR</sequence>
<dbReference type="AlphaFoldDB" id="A0AA39ILJ0"/>
<proteinExistence type="predicted"/>
<reference evidence="2" key="1">
    <citation type="submission" date="2023-06" db="EMBL/GenBank/DDBJ databases">
        <title>Genomic analysis of the entomopathogenic nematode Steinernema hermaphroditum.</title>
        <authorList>
            <person name="Schwarz E.M."/>
            <person name="Heppert J.K."/>
            <person name="Baniya A."/>
            <person name="Schwartz H.T."/>
            <person name="Tan C.-H."/>
            <person name="Antoshechkin I."/>
            <person name="Sternberg P.W."/>
            <person name="Goodrich-Blair H."/>
            <person name="Dillman A.R."/>
        </authorList>
    </citation>
    <scope>NUCLEOTIDE SEQUENCE</scope>
    <source>
        <strain evidence="2">PS9179</strain>
        <tissue evidence="2">Whole animal</tissue>
    </source>
</reference>
<comment type="caution">
    <text evidence="2">The sequence shown here is derived from an EMBL/GenBank/DDBJ whole genome shotgun (WGS) entry which is preliminary data.</text>
</comment>
<evidence type="ECO:0000313" key="2">
    <source>
        <dbReference type="EMBL" id="KAK0425609.1"/>
    </source>
</evidence>
<feature type="region of interest" description="Disordered" evidence="1">
    <location>
        <begin position="1"/>
        <end position="20"/>
    </location>
</feature>
<keyword evidence="3" id="KW-1185">Reference proteome</keyword>
<gene>
    <name evidence="2" type="ORF">QR680_009287</name>
</gene>
<organism evidence="2 3">
    <name type="scientific">Steinernema hermaphroditum</name>
    <dbReference type="NCBI Taxonomy" id="289476"/>
    <lineage>
        <taxon>Eukaryota</taxon>
        <taxon>Metazoa</taxon>
        <taxon>Ecdysozoa</taxon>
        <taxon>Nematoda</taxon>
        <taxon>Chromadorea</taxon>
        <taxon>Rhabditida</taxon>
        <taxon>Tylenchina</taxon>
        <taxon>Panagrolaimomorpha</taxon>
        <taxon>Strongyloidoidea</taxon>
        <taxon>Steinernematidae</taxon>
        <taxon>Steinernema</taxon>
    </lineage>
</organism>
<name>A0AA39ILJ0_9BILA</name>
<dbReference type="EMBL" id="JAUCMV010000001">
    <property type="protein sequence ID" value="KAK0425609.1"/>
    <property type="molecule type" value="Genomic_DNA"/>
</dbReference>
<evidence type="ECO:0000313" key="3">
    <source>
        <dbReference type="Proteomes" id="UP001175271"/>
    </source>
</evidence>
<dbReference type="Proteomes" id="UP001175271">
    <property type="component" value="Unassembled WGS sequence"/>
</dbReference>
<protein>
    <submittedName>
        <fullName evidence="2">Uncharacterized protein</fullName>
    </submittedName>
</protein>